<feature type="compositionally biased region" description="Basic residues" evidence="1">
    <location>
        <begin position="56"/>
        <end position="65"/>
    </location>
</feature>
<reference evidence="2" key="1">
    <citation type="journal article" date="2022" name="bioRxiv">
        <title>Sequencing and chromosome-scale assembly of the giantPleurodeles waltlgenome.</title>
        <authorList>
            <person name="Brown T."/>
            <person name="Elewa A."/>
            <person name="Iarovenko S."/>
            <person name="Subramanian E."/>
            <person name="Araus A.J."/>
            <person name="Petzold A."/>
            <person name="Susuki M."/>
            <person name="Suzuki K.-i.T."/>
            <person name="Hayashi T."/>
            <person name="Toyoda A."/>
            <person name="Oliveira C."/>
            <person name="Osipova E."/>
            <person name="Leigh N.D."/>
            <person name="Simon A."/>
            <person name="Yun M.H."/>
        </authorList>
    </citation>
    <scope>NUCLEOTIDE SEQUENCE</scope>
    <source>
        <strain evidence="2">20211129_DDA</strain>
        <tissue evidence="2">Liver</tissue>
    </source>
</reference>
<feature type="compositionally biased region" description="Basic and acidic residues" evidence="1">
    <location>
        <begin position="66"/>
        <end position="86"/>
    </location>
</feature>
<feature type="region of interest" description="Disordered" evidence="1">
    <location>
        <begin position="48"/>
        <end position="96"/>
    </location>
</feature>
<feature type="region of interest" description="Disordered" evidence="1">
    <location>
        <begin position="1"/>
        <end position="24"/>
    </location>
</feature>
<organism evidence="2 3">
    <name type="scientific">Pleurodeles waltl</name>
    <name type="common">Iberian ribbed newt</name>
    <dbReference type="NCBI Taxonomy" id="8319"/>
    <lineage>
        <taxon>Eukaryota</taxon>
        <taxon>Metazoa</taxon>
        <taxon>Chordata</taxon>
        <taxon>Craniata</taxon>
        <taxon>Vertebrata</taxon>
        <taxon>Euteleostomi</taxon>
        <taxon>Amphibia</taxon>
        <taxon>Batrachia</taxon>
        <taxon>Caudata</taxon>
        <taxon>Salamandroidea</taxon>
        <taxon>Salamandridae</taxon>
        <taxon>Pleurodelinae</taxon>
        <taxon>Pleurodeles</taxon>
    </lineage>
</organism>
<evidence type="ECO:0000313" key="2">
    <source>
        <dbReference type="EMBL" id="KAJ1097565.1"/>
    </source>
</evidence>
<sequence>MKHEEQSSLHRLGTRHRDPLHHGMGFRGNVCVRALSINAVSTDMWYPITVGSASNGKKKQKASNLRKREEKRKPARQEAREGREEGSGSTAATVEEMAFTLHHREHWDSRRLLGEVRYRP</sequence>
<evidence type="ECO:0000313" key="3">
    <source>
        <dbReference type="Proteomes" id="UP001066276"/>
    </source>
</evidence>
<protein>
    <submittedName>
        <fullName evidence="2">Uncharacterized protein</fullName>
    </submittedName>
</protein>
<gene>
    <name evidence="2" type="ORF">NDU88_002683</name>
</gene>
<keyword evidence="3" id="KW-1185">Reference proteome</keyword>
<evidence type="ECO:0000256" key="1">
    <source>
        <dbReference type="SAM" id="MobiDB-lite"/>
    </source>
</evidence>
<proteinExistence type="predicted"/>
<comment type="caution">
    <text evidence="2">The sequence shown here is derived from an EMBL/GenBank/DDBJ whole genome shotgun (WGS) entry which is preliminary data.</text>
</comment>
<accession>A0AAV7MBQ4</accession>
<dbReference type="Proteomes" id="UP001066276">
    <property type="component" value="Chromosome 10"/>
</dbReference>
<dbReference type="EMBL" id="JANPWB010000014">
    <property type="protein sequence ID" value="KAJ1097565.1"/>
    <property type="molecule type" value="Genomic_DNA"/>
</dbReference>
<dbReference type="AlphaFoldDB" id="A0AAV7MBQ4"/>
<name>A0AAV7MBQ4_PLEWA</name>